<evidence type="ECO:0000313" key="4">
    <source>
        <dbReference type="EMBL" id="QCY48312.1"/>
    </source>
</evidence>
<organism evidence="4 5">
    <name type="scientific">Glutamicibacter creatinolyticus</name>
    <dbReference type="NCBI Taxonomy" id="162496"/>
    <lineage>
        <taxon>Bacteria</taxon>
        <taxon>Bacillati</taxon>
        <taxon>Actinomycetota</taxon>
        <taxon>Actinomycetes</taxon>
        <taxon>Micrococcales</taxon>
        <taxon>Micrococcaceae</taxon>
        <taxon>Glutamicibacter</taxon>
    </lineage>
</organism>
<reference evidence="4 5" key="1">
    <citation type="submission" date="2018-12" db="EMBL/GenBank/DDBJ databases">
        <title>Complete Genome Sequence of Glutamicibacter creatinolyticus strain LGCM259,isolated from an abscess of a 12-year-old mare in Italy.</title>
        <authorList>
            <person name="Santos R.G."/>
            <person name="Silva A.L."/>
            <person name="Seyffert N."/>
            <person name="Castro T.L.P."/>
            <person name="Attili A.R."/>
            <person name="Rifici C."/>
            <person name="Mazzullo G."/>
            <person name="Brenig B."/>
            <person name="Venanzi F."/>
            <person name="Azevedo V."/>
        </authorList>
    </citation>
    <scope>NUCLEOTIDE SEQUENCE [LARGE SCALE GENOMIC DNA]</scope>
    <source>
        <strain evidence="4 5">LGCM 259</strain>
    </source>
</reference>
<proteinExistence type="predicted"/>
<dbReference type="InterPro" id="IPR017969">
    <property type="entry name" value="Heavy-metal-associated_CS"/>
</dbReference>
<keyword evidence="5" id="KW-1185">Reference proteome</keyword>
<protein>
    <submittedName>
        <fullName evidence="4">Copper chaperone</fullName>
    </submittedName>
</protein>
<gene>
    <name evidence="4" type="ORF">GcLGCM259_2605</name>
</gene>
<feature type="compositionally biased region" description="Gly residues" evidence="2">
    <location>
        <begin position="1"/>
        <end position="11"/>
    </location>
</feature>
<keyword evidence="1" id="KW-0479">Metal-binding</keyword>
<name>A0A5B7WWP2_9MICC</name>
<dbReference type="GO" id="GO:0046872">
    <property type="term" value="F:metal ion binding"/>
    <property type="evidence" value="ECO:0007669"/>
    <property type="project" value="UniProtKB-KW"/>
</dbReference>
<accession>A0A5B7WWP2</accession>
<dbReference type="PROSITE" id="PS01047">
    <property type="entry name" value="HMA_1"/>
    <property type="match status" value="1"/>
</dbReference>
<feature type="domain" description="HMA" evidence="3">
    <location>
        <begin position="36"/>
        <end position="104"/>
    </location>
</feature>
<sequence length="108" mass="10998">MGTQNGCGCGYSGESANKTNEGLKITSRPDGQAEAVRTQVQINGMTCGHCVASVTEELEELSSVSGVDVQLVANGTSTATITSTAALDDAAIRTAIDEAGYDVVAISR</sequence>
<evidence type="ECO:0000313" key="5">
    <source>
        <dbReference type="Proteomes" id="UP000307000"/>
    </source>
</evidence>
<evidence type="ECO:0000259" key="3">
    <source>
        <dbReference type="PROSITE" id="PS50846"/>
    </source>
</evidence>
<dbReference type="SUPFAM" id="SSF55008">
    <property type="entry name" value="HMA, heavy metal-associated domain"/>
    <property type="match status" value="1"/>
</dbReference>
<dbReference type="CDD" id="cd00371">
    <property type="entry name" value="HMA"/>
    <property type="match status" value="1"/>
</dbReference>
<dbReference type="AlphaFoldDB" id="A0A5B7WWP2"/>
<dbReference type="KEGG" id="gcr:GcLGCM259_2605"/>
<evidence type="ECO:0000256" key="1">
    <source>
        <dbReference type="ARBA" id="ARBA00022723"/>
    </source>
</evidence>
<dbReference type="Gene3D" id="3.30.70.100">
    <property type="match status" value="1"/>
</dbReference>
<dbReference type="InterPro" id="IPR036163">
    <property type="entry name" value="HMA_dom_sf"/>
</dbReference>
<dbReference type="InterPro" id="IPR006121">
    <property type="entry name" value="HMA_dom"/>
</dbReference>
<dbReference type="Pfam" id="PF00403">
    <property type="entry name" value="HMA"/>
    <property type="match status" value="1"/>
</dbReference>
<dbReference type="PROSITE" id="PS50846">
    <property type="entry name" value="HMA_2"/>
    <property type="match status" value="1"/>
</dbReference>
<dbReference type="EMBL" id="CP034412">
    <property type="protein sequence ID" value="QCY48312.1"/>
    <property type="molecule type" value="Genomic_DNA"/>
</dbReference>
<dbReference type="Proteomes" id="UP000307000">
    <property type="component" value="Chromosome"/>
</dbReference>
<dbReference type="RefSeq" id="WP_138926909.1">
    <property type="nucleotide sequence ID" value="NZ_CP034412.1"/>
</dbReference>
<evidence type="ECO:0000256" key="2">
    <source>
        <dbReference type="SAM" id="MobiDB-lite"/>
    </source>
</evidence>
<feature type="region of interest" description="Disordered" evidence="2">
    <location>
        <begin position="1"/>
        <end position="32"/>
    </location>
</feature>